<sequence length="243" mass="26084">MDGFLDMLTTRTPSPGPVSTVHAPAIPMYIESSDSENTVQEQLARGFPSTSTDAPIPTTAAMTDSGGLSLLTCVAPRFEINVLPWRSDATVSTMFGNSNADSSVAYAGPDDDKVTSLTVVAMGDLKSERLSPGTVTQLQDLCNRGSEITFHPEIGSSDFILRTLNEKSESDGRLQMSYRPSDVISRRVVVSGYFATAGNESENEDRVTCDVQFAFHVPIDQLTSTTEAVAQDDATQQDCTAII</sequence>
<organism evidence="1 2">
    <name type="scientific">Naematelia encephala</name>
    <dbReference type="NCBI Taxonomy" id="71784"/>
    <lineage>
        <taxon>Eukaryota</taxon>
        <taxon>Fungi</taxon>
        <taxon>Dikarya</taxon>
        <taxon>Basidiomycota</taxon>
        <taxon>Agaricomycotina</taxon>
        <taxon>Tremellomycetes</taxon>
        <taxon>Tremellales</taxon>
        <taxon>Naemateliaceae</taxon>
        <taxon>Naematelia</taxon>
    </lineage>
</organism>
<protein>
    <submittedName>
        <fullName evidence="1">Uncharacterized protein</fullName>
    </submittedName>
</protein>
<evidence type="ECO:0000313" key="1">
    <source>
        <dbReference type="EMBL" id="ORY34691.1"/>
    </source>
</evidence>
<keyword evidence="2" id="KW-1185">Reference proteome</keyword>
<proteinExistence type="predicted"/>
<evidence type="ECO:0000313" key="2">
    <source>
        <dbReference type="Proteomes" id="UP000193986"/>
    </source>
</evidence>
<comment type="caution">
    <text evidence="1">The sequence shown here is derived from an EMBL/GenBank/DDBJ whole genome shotgun (WGS) entry which is preliminary data.</text>
</comment>
<accession>A0A1Y2BIR8</accession>
<gene>
    <name evidence="1" type="ORF">BCR39DRAFT_503207</name>
</gene>
<dbReference type="EMBL" id="MCFC01000002">
    <property type="protein sequence ID" value="ORY34691.1"/>
    <property type="molecule type" value="Genomic_DNA"/>
</dbReference>
<dbReference type="Proteomes" id="UP000193986">
    <property type="component" value="Unassembled WGS sequence"/>
</dbReference>
<reference evidence="1 2" key="1">
    <citation type="submission" date="2016-07" db="EMBL/GenBank/DDBJ databases">
        <title>Pervasive Adenine N6-methylation of Active Genes in Fungi.</title>
        <authorList>
            <consortium name="DOE Joint Genome Institute"/>
            <person name="Mondo S.J."/>
            <person name="Dannebaum R.O."/>
            <person name="Kuo R.C."/>
            <person name="Labutti K."/>
            <person name="Haridas S."/>
            <person name="Kuo A."/>
            <person name="Salamov A."/>
            <person name="Ahrendt S.R."/>
            <person name="Lipzen A."/>
            <person name="Sullivan W."/>
            <person name="Andreopoulos W.B."/>
            <person name="Clum A."/>
            <person name="Lindquist E."/>
            <person name="Daum C."/>
            <person name="Ramamoorthy G.K."/>
            <person name="Gryganskyi A."/>
            <person name="Culley D."/>
            <person name="Magnuson J.K."/>
            <person name="James T.Y."/>
            <person name="O'Malley M.A."/>
            <person name="Stajich J.E."/>
            <person name="Spatafora J.W."/>
            <person name="Visel A."/>
            <person name="Grigoriev I.V."/>
        </authorList>
    </citation>
    <scope>NUCLEOTIDE SEQUENCE [LARGE SCALE GENOMIC DNA]</scope>
    <source>
        <strain evidence="1 2">68-887.2</strain>
    </source>
</reference>
<name>A0A1Y2BIR8_9TREE</name>
<dbReference type="InParanoid" id="A0A1Y2BIR8"/>
<dbReference type="AlphaFoldDB" id="A0A1Y2BIR8"/>